<evidence type="ECO:0000313" key="1">
    <source>
        <dbReference type="EMBL" id="AYV84862.1"/>
    </source>
</evidence>
<dbReference type="EMBL" id="MK072427">
    <property type="protein sequence ID" value="AYV84862.1"/>
    <property type="molecule type" value="Genomic_DNA"/>
</dbReference>
<accession>A0A3G5ACI4</accession>
<protein>
    <submittedName>
        <fullName evidence="1">Uncharacterized protein</fullName>
    </submittedName>
</protein>
<proteinExistence type="predicted"/>
<sequence length="30" mass="3478">MCPMSREIGRYFDLGRQRNGDNSLVYRGGE</sequence>
<name>A0A3G5ACI4_9VIRU</name>
<reference evidence="1" key="1">
    <citation type="submission" date="2018-10" db="EMBL/GenBank/DDBJ databases">
        <title>Hidden diversity of soil giant viruses.</title>
        <authorList>
            <person name="Schulz F."/>
            <person name="Alteio L."/>
            <person name="Goudeau D."/>
            <person name="Ryan E.M."/>
            <person name="Malmstrom R.R."/>
            <person name="Blanchard J."/>
            <person name="Woyke T."/>
        </authorList>
    </citation>
    <scope>NUCLEOTIDE SEQUENCE</scope>
    <source>
        <strain evidence="1">HYV1</strain>
    </source>
</reference>
<organism evidence="1">
    <name type="scientific">Hyperionvirus sp</name>
    <dbReference type="NCBI Taxonomy" id="2487770"/>
    <lineage>
        <taxon>Viruses</taxon>
        <taxon>Varidnaviria</taxon>
        <taxon>Bamfordvirae</taxon>
        <taxon>Nucleocytoviricota</taxon>
        <taxon>Megaviricetes</taxon>
        <taxon>Imitervirales</taxon>
        <taxon>Mimiviridae</taxon>
        <taxon>Klosneuvirinae</taxon>
    </lineage>
</organism>
<gene>
    <name evidence="1" type="ORF">Hyperionvirus45_11</name>
</gene>